<keyword evidence="6 10" id="KW-0784">Thiamine biosynthesis</keyword>
<comment type="function">
    <text evidence="1 10">Catalyzes the synthesis of the hydroxymethylpyrimidine phosphate (HMP-P) moiety of thiamine from aminoimidazole ribotide (AIR) in a radical S-adenosyl-L-methionine (SAM)-dependent reaction.</text>
</comment>
<reference evidence="13 14" key="1">
    <citation type="submission" date="2019-06" db="EMBL/GenBank/DDBJ databases">
        <title>Genome sequence analysis of &gt;100 Bacillus licheniformis strains suggests intrinsic resistance to this species.</title>
        <authorList>
            <person name="Wels M."/>
            <person name="Siezen R.J."/>
            <person name="Johansen E."/>
            <person name="Stuer-Lauridsen B."/>
            <person name="Bjerre K."/>
            <person name="Nielsen B.K.K."/>
        </authorList>
    </citation>
    <scope>NUCLEOTIDE SEQUENCE [LARGE SCALE GENOMIC DNA]</scope>
    <source>
        <strain evidence="13 14">BAC-15381</strain>
    </source>
</reference>
<keyword evidence="5 10" id="KW-0862">Zinc</keyword>
<proteinExistence type="inferred from homology"/>
<keyword evidence="8 10" id="KW-0411">Iron-sulfur</keyword>
<evidence type="ECO:0000256" key="2">
    <source>
        <dbReference type="ARBA" id="ARBA00022485"/>
    </source>
</evidence>
<dbReference type="InterPro" id="IPR025747">
    <property type="entry name" value="ThiC-associated_dom"/>
</dbReference>
<feature type="domain" description="ThiC-associated" evidence="12">
    <location>
        <begin position="54"/>
        <end position="130"/>
    </location>
</feature>
<feature type="binding site" evidence="10">
    <location>
        <begin position="390"/>
        <end position="393"/>
    </location>
    <ligand>
        <name>substrate</name>
    </ligand>
</feature>
<evidence type="ECO:0000313" key="13">
    <source>
        <dbReference type="EMBL" id="TWL42860.1"/>
    </source>
</evidence>
<dbReference type="InterPro" id="IPR002817">
    <property type="entry name" value="ThiC/BzaA/B"/>
</dbReference>
<feature type="compositionally biased region" description="Basic and acidic residues" evidence="11">
    <location>
        <begin position="128"/>
        <end position="150"/>
    </location>
</feature>
<evidence type="ECO:0000256" key="4">
    <source>
        <dbReference type="ARBA" id="ARBA00022723"/>
    </source>
</evidence>
<feature type="binding site" evidence="10">
    <location>
        <position position="456"/>
    </location>
    <ligand>
        <name>substrate</name>
    </ligand>
</feature>
<evidence type="ECO:0000256" key="8">
    <source>
        <dbReference type="ARBA" id="ARBA00023014"/>
    </source>
</evidence>
<comment type="catalytic activity">
    <reaction evidence="10">
        <text>5-amino-1-(5-phospho-beta-D-ribosyl)imidazole + S-adenosyl-L-methionine = 4-amino-2-methyl-5-(phosphooxymethyl)pyrimidine + CO + 5'-deoxyadenosine + formate + L-methionine + 3 H(+)</text>
        <dbReference type="Rhea" id="RHEA:24840"/>
        <dbReference type="ChEBI" id="CHEBI:15378"/>
        <dbReference type="ChEBI" id="CHEBI:15740"/>
        <dbReference type="ChEBI" id="CHEBI:17245"/>
        <dbReference type="ChEBI" id="CHEBI:17319"/>
        <dbReference type="ChEBI" id="CHEBI:57844"/>
        <dbReference type="ChEBI" id="CHEBI:58354"/>
        <dbReference type="ChEBI" id="CHEBI:59789"/>
        <dbReference type="ChEBI" id="CHEBI:137981"/>
        <dbReference type="EC" id="4.1.99.17"/>
    </reaction>
</comment>
<keyword evidence="14" id="KW-1185">Reference proteome</keyword>
<evidence type="ECO:0000259" key="12">
    <source>
        <dbReference type="Pfam" id="PF13667"/>
    </source>
</evidence>
<comment type="cofactor">
    <cofactor evidence="10">
        <name>[4Fe-4S] cluster</name>
        <dbReference type="ChEBI" id="CHEBI:49883"/>
    </cofactor>
    <text evidence="10">Binds 1 [4Fe-4S] cluster per subunit. The cluster is coordinated with 3 cysteines and an exchangeable S-adenosyl-L-methionine.</text>
</comment>
<protein>
    <recommendedName>
        <fullName evidence="10">Phosphomethylpyrimidine synthase</fullName>
        <ecNumber evidence="10">4.1.99.17</ecNumber>
    </recommendedName>
    <alternativeName>
        <fullName evidence="10">Hydroxymethylpyrimidine phosphate synthase</fullName>
        <shortName evidence="10">HMP-P synthase</shortName>
        <shortName evidence="10">HMP-phosphate synthase</shortName>
        <shortName evidence="10">HMPP synthase</shortName>
    </alternativeName>
    <alternativeName>
        <fullName evidence="10">Thiamine biosynthesis protein ThiC</fullName>
    </alternativeName>
</protein>
<feature type="region of interest" description="Disordered" evidence="11">
    <location>
        <begin position="128"/>
        <end position="165"/>
    </location>
</feature>
<dbReference type="PANTHER" id="PTHR30557">
    <property type="entry name" value="THIAMINE BIOSYNTHESIS PROTEIN THIC"/>
    <property type="match status" value="1"/>
</dbReference>
<dbReference type="Pfam" id="PF13667">
    <property type="entry name" value="ThiC-associated"/>
    <property type="match status" value="1"/>
</dbReference>
<feature type="binding site" evidence="10">
    <location>
        <position position="577"/>
    </location>
    <ligand>
        <name>[4Fe-4S] cluster</name>
        <dbReference type="ChEBI" id="CHEBI:49883"/>
        <note>4Fe-4S-S-AdoMet</note>
    </ligand>
</feature>
<evidence type="ECO:0000256" key="3">
    <source>
        <dbReference type="ARBA" id="ARBA00022691"/>
    </source>
</evidence>
<dbReference type="NCBIfam" id="NF009895">
    <property type="entry name" value="PRK13352.1"/>
    <property type="match status" value="1"/>
</dbReference>
<dbReference type="SFLD" id="SFLDF00407">
    <property type="entry name" value="phosphomethylpyrimidine_syntha"/>
    <property type="match status" value="1"/>
</dbReference>
<keyword evidence="3 10" id="KW-0949">S-adenosyl-L-methionine</keyword>
<dbReference type="EMBL" id="NILF01000017">
    <property type="protein sequence ID" value="TWL42860.1"/>
    <property type="molecule type" value="Genomic_DNA"/>
</dbReference>
<dbReference type="NCBIfam" id="TIGR00190">
    <property type="entry name" value="thiC"/>
    <property type="match status" value="1"/>
</dbReference>
<feature type="binding site" evidence="10">
    <location>
        <position position="293"/>
    </location>
    <ligand>
        <name>substrate</name>
    </ligand>
</feature>
<dbReference type="Gene3D" id="6.10.250.620">
    <property type="match status" value="1"/>
</dbReference>
<evidence type="ECO:0000256" key="5">
    <source>
        <dbReference type="ARBA" id="ARBA00022833"/>
    </source>
</evidence>
<dbReference type="Pfam" id="PF01964">
    <property type="entry name" value="ThiC_Rad_SAM"/>
    <property type="match status" value="1"/>
</dbReference>
<evidence type="ECO:0000256" key="7">
    <source>
        <dbReference type="ARBA" id="ARBA00023004"/>
    </source>
</evidence>
<comment type="caution">
    <text evidence="13">The sequence shown here is derived from an EMBL/GenBank/DDBJ whole genome shotgun (WGS) entry which is preliminary data.</text>
</comment>
<dbReference type="NCBIfam" id="NF006763">
    <property type="entry name" value="PRK09284.1"/>
    <property type="match status" value="1"/>
</dbReference>
<keyword evidence="9 10" id="KW-0456">Lyase</keyword>
<feature type="binding site" evidence="10">
    <location>
        <position position="329"/>
    </location>
    <ligand>
        <name>substrate</name>
    </ligand>
</feature>
<dbReference type="HAMAP" id="MF_00089">
    <property type="entry name" value="ThiC"/>
    <property type="match status" value="1"/>
</dbReference>
<dbReference type="SFLD" id="SFLDS00113">
    <property type="entry name" value="Radical_SAM_Phosphomethylpyrim"/>
    <property type="match status" value="1"/>
</dbReference>
<evidence type="ECO:0000313" key="14">
    <source>
        <dbReference type="Proteomes" id="UP000429980"/>
    </source>
</evidence>
<feature type="binding site" evidence="10">
    <location>
        <position position="235"/>
    </location>
    <ligand>
        <name>substrate</name>
    </ligand>
</feature>
<dbReference type="SFLD" id="SFLDG01114">
    <property type="entry name" value="phosphomethylpyrimidine_syntha"/>
    <property type="match status" value="1"/>
</dbReference>
<evidence type="ECO:0000256" key="1">
    <source>
        <dbReference type="ARBA" id="ARBA00003175"/>
    </source>
</evidence>
<feature type="binding site" evidence="10">
    <location>
        <position position="585"/>
    </location>
    <ligand>
        <name>[4Fe-4S] cluster</name>
        <dbReference type="ChEBI" id="CHEBI:49883"/>
        <note>4Fe-4S-S-AdoMet</note>
    </ligand>
</feature>
<feature type="binding site" evidence="10">
    <location>
        <position position="497"/>
    </location>
    <ligand>
        <name>Zn(2+)</name>
        <dbReference type="ChEBI" id="CHEBI:29105"/>
    </ligand>
</feature>
<dbReference type="InterPro" id="IPR037509">
    <property type="entry name" value="ThiC"/>
</dbReference>
<feature type="binding site" evidence="10">
    <location>
        <begin position="349"/>
        <end position="351"/>
    </location>
    <ligand>
        <name>substrate</name>
    </ligand>
</feature>
<dbReference type="PANTHER" id="PTHR30557:SF1">
    <property type="entry name" value="PHOSPHOMETHYLPYRIMIDINE SYNTHASE, CHLOROPLASTIC"/>
    <property type="match status" value="1"/>
</dbReference>
<sequence>MILLTVKPGSSYEPGFFVLVLFRSFVLINFLEGKDFYMKQESVQQKNISIMSSFSGSRKVYVEGARPDIQVPMREISLSPTTGSFGAEENQPVRVYDTSGPYTDANAEVDILKGLKPLRATWIRERGDTEEYEGREIRPEDNGYKSKEKASNSYPGLKRKPLRAKKSQNVTQLHYARKGIITPEMEFIAIREHVSPEFVRDEVASGRAIIPSNINHPESEPMIIGRNFHVKINANIGNSAVTSSIEEEVEKMTWAIRWGADTMMDLSTGKDIHTTREWIIRNCPAPVGTVPIYQALEKVNGVAEDLTWEIYRDTLIEQAEQGVDYFTIHAGVLLRYVPLTAKRVTGIVSRGGAIMAQWCLAHHEESFLYTHFEEICEIMKTYDIAFSLGDGLRPGSIADANDEAQFAELETLGELTEIAWKHDVQVMIEGPGHVPMHKIKENVDKQMEICKEAPFYTLGPLTTDIAPGYDHITSAIGAAMIGWYGTAMLCYVTPKEHLGLPNKDDVREGVITYKIAAHAADLAKGHPGAQIRDDALSKARFEFRWRDQFNLSLDPERALEYHDETLPAEGAKTAHFCSMCGPKFCSMRISQDIRDYAKENDLDEQKAIQKGLEEKAKEFKKAGGSIYS</sequence>
<feature type="binding site" evidence="10">
    <location>
        <position position="264"/>
    </location>
    <ligand>
        <name>substrate</name>
    </ligand>
</feature>
<feature type="binding site" evidence="10">
    <location>
        <position position="429"/>
    </location>
    <ligand>
        <name>substrate</name>
    </ligand>
</feature>
<keyword evidence="7 10" id="KW-0408">Iron</keyword>
<comment type="similarity">
    <text evidence="10">Belongs to the ThiC family.</text>
</comment>
<name>A0ABY3FZK8_9BACI</name>
<keyword evidence="2 10" id="KW-0004">4Fe-4S</keyword>
<dbReference type="Proteomes" id="UP000429980">
    <property type="component" value="Unassembled WGS sequence"/>
</dbReference>
<dbReference type="InterPro" id="IPR038521">
    <property type="entry name" value="ThiC/Bza_core_dom"/>
</dbReference>
<dbReference type="Gene3D" id="3.20.20.540">
    <property type="entry name" value="Radical SAM ThiC family, central domain"/>
    <property type="match status" value="1"/>
</dbReference>
<feature type="binding site" evidence="10">
    <location>
        <position position="433"/>
    </location>
    <ligand>
        <name>Zn(2+)</name>
        <dbReference type="ChEBI" id="CHEBI:29105"/>
    </ligand>
</feature>
<organism evidence="13 14">
    <name type="scientific">Bacillus paralicheniformis</name>
    <dbReference type="NCBI Taxonomy" id="1648923"/>
    <lineage>
        <taxon>Bacteria</taxon>
        <taxon>Bacillati</taxon>
        <taxon>Bacillota</taxon>
        <taxon>Bacilli</taxon>
        <taxon>Bacillales</taxon>
        <taxon>Bacillaceae</taxon>
        <taxon>Bacillus</taxon>
    </lineage>
</organism>
<gene>
    <name evidence="10" type="primary">thiC</name>
    <name evidence="13" type="ORF">CHCC15381_1962</name>
</gene>
<evidence type="ECO:0000256" key="6">
    <source>
        <dbReference type="ARBA" id="ARBA00022977"/>
    </source>
</evidence>
<dbReference type="EC" id="4.1.99.17" evidence="10"/>
<feature type="binding site" evidence="10">
    <location>
        <position position="580"/>
    </location>
    <ligand>
        <name>[4Fe-4S] cluster</name>
        <dbReference type="ChEBI" id="CHEBI:49883"/>
        <note>4Fe-4S-S-AdoMet</note>
    </ligand>
</feature>
<evidence type="ECO:0000256" key="10">
    <source>
        <dbReference type="HAMAP-Rule" id="MF_00089"/>
    </source>
</evidence>
<evidence type="ECO:0000256" key="9">
    <source>
        <dbReference type="ARBA" id="ARBA00023239"/>
    </source>
</evidence>
<keyword evidence="4 10" id="KW-0479">Metal-binding</keyword>
<evidence type="ECO:0000256" key="11">
    <source>
        <dbReference type="SAM" id="MobiDB-lite"/>
    </source>
</evidence>
<comment type="pathway">
    <text evidence="10">Cofactor biosynthesis; thiamine diphosphate biosynthesis.</text>
</comment>
<accession>A0ABY3FZK8</accession>